<gene>
    <name evidence="2" type="ORF">OBBRIDRAFT_887717</name>
</gene>
<feature type="compositionally biased region" description="Polar residues" evidence="1">
    <location>
        <begin position="73"/>
        <end position="95"/>
    </location>
</feature>
<feature type="compositionally biased region" description="Basic and acidic residues" evidence="1">
    <location>
        <begin position="262"/>
        <end position="275"/>
    </location>
</feature>
<feature type="compositionally biased region" description="Low complexity" evidence="1">
    <location>
        <begin position="358"/>
        <end position="370"/>
    </location>
</feature>
<dbReference type="OrthoDB" id="3363891at2759"/>
<feature type="region of interest" description="Disordered" evidence="1">
    <location>
        <begin position="249"/>
        <end position="492"/>
    </location>
</feature>
<reference evidence="2 3" key="1">
    <citation type="submission" date="2016-07" db="EMBL/GenBank/DDBJ databases">
        <title>Draft genome of the white-rot fungus Obba rivulosa 3A-2.</title>
        <authorList>
            <consortium name="DOE Joint Genome Institute"/>
            <person name="Miettinen O."/>
            <person name="Riley R."/>
            <person name="Acob R."/>
            <person name="Barry K."/>
            <person name="Cullen D."/>
            <person name="De Vries R."/>
            <person name="Hainaut M."/>
            <person name="Hatakka A."/>
            <person name="Henrissat B."/>
            <person name="Hilden K."/>
            <person name="Kuo R."/>
            <person name="Labutti K."/>
            <person name="Lipzen A."/>
            <person name="Makela M.R."/>
            <person name="Sandor L."/>
            <person name="Spatafora J.W."/>
            <person name="Grigoriev I.V."/>
            <person name="Hibbett D.S."/>
        </authorList>
    </citation>
    <scope>NUCLEOTIDE SEQUENCE [LARGE SCALE GENOMIC DNA]</scope>
    <source>
        <strain evidence="2 3">3A-2</strain>
    </source>
</reference>
<feature type="compositionally biased region" description="Polar residues" evidence="1">
    <location>
        <begin position="391"/>
        <end position="401"/>
    </location>
</feature>
<evidence type="ECO:0000313" key="2">
    <source>
        <dbReference type="EMBL" id="OCH90453.1"/>
    </source>
</evidence>
<feature type="compositionally biased region" description="Polar residues" evidence="1">
    <location>
        <begin position="615"/>
        <end position="624"/>
    </location>
</feature>
<feature type="compositionally biased region" description="Low complexity" evidence="1">
    <location>
        <begin position="403"/>
        <end position="418"/>
    </location>
</feature>
<feature type="compositionally biased region" description="Low complexity" evidence="1">
    <location>
        <begin position="625"/>
        <end position="638"/>
    </location>
</feature>
<organism evidence="2 3">
    <name type="scientific">Obba rivulosa</name>
    <dbReference type="NCBI Taxonomy" id="1052685"/>
    <lineage>
        <taxon>Eukaryota</taxon>
        <taxon>Fungi</taxon>
        <taxon>Dikarya</taxon>
        <taxon>Basidiomycota</taxon>
        <taxon>Agaricomycotina</taxon>
        <taxon>Agaricomycetes</taxon>
        <taxon>Polyporales</taxon>
        <taxon>Gelatoporiaceae</taxon>
        <taxon>Obba</taxon>
    </lineage>
</organism>
<dbReference type="EMBL" id="KV722404">
    <property type="protein sequence ID" value="OCH90453.1"/>
    <property type="molecule type" value="Genomic_DNA"/>
</dbReference>
<evidence type="ECO:0000256" key="1">
    <source>
        <dbReference type="SAM" id="MobiDB-lite"/>
    </source>
</evidence>
<feature type="compositionally biased region" description="Polar residues" evidence="1">
    <location>
        <begin position="480"/>
        <end position="490"/>
    </location>
</feature>
<accession>A0A8E2AT46</accession>
<name>A0A8E2AT46_9APHY</name>
<keyword evidence="3" id="KW-1185">Reference proteome</keyword>
<evidence type="ECO:0000313" key="3">
    <source>
        <dbReference type="Proteomes" id="UP000250043"/>
    </source>
</evidence>
<feature type="compositionally biased region" description="Acidic residues" evidence="1">
    <location>
        <begin position="308"/>
        <end position="320"/>
    </location>
</feature>
<dbReference type="AlphaFoldDB" id="A0A8E2AT46"/>
<feature type="compositionally biased region" description="Low complexity" evidence="1">
    <location>
        <begin position="426"/>
        <end position="436"/>
    </location>
</feature>
<feature type="compositionally biased region" description="Polar residues" evidence="1">
    <location>
        <begin position="249"/>
        <end position="260"/>
    </location>
</feature>
<proteinExistence type="predicted"/>
<feature type="compositionally biased region" description="Low complexity" evidence="1">
    <location>
        <begin position="571"/>
        <end position="588"/>
    </location>
</feature>
<feature type="compositionally biased region" description="Polar residues" evidence="1">
    <location>
        <begin position="332"/>
        <end position="348"/>
    </location>
</feature>
<dbReference type="Proteomes" id="UP000250043">
    <property type="component" value="Unassembled WGS sequence"/>
</dbReference>
<feature type="compositionally biased region" description="Basic and acidic residues" evidence="1">
    <location>
        <begin position="546"/>
        <end position="570"/>
    </location>
</feature>
<feature type="region of interest" description="Disordered" evidence="1">
    <location>
        <begin position="51"/>
        <end position="168"/>
    </location>
</feature>
<feature type="region of interest" description="Disordered" evidence="1">
    <location>
        <begin position="507"/>
        <end position="657"/>
    </location>
</feature>
<protein>
    <submittedName>
        <fullName evidence="2">Uncharacterized protein</fullName>
    </submittedName>
</protein>
<sequence>MALTATAQSALPREPAWDEVIVPALRRRLKDESNVLAKRISAASIGSMEEQLATSTSRHGAVALKPSAIPRPSLSQTRPSVESSVRPQRSRTYSQPFIDFDPDASPPSDHLRSVSPAMNGKNTRIPISRARTGSTSSHARALTGDSYDPQDLYSAHEGGHSHTSRSTFRVPRVQTAELFREQAPIMNGDHDYSDPRRFSSDSEERPFEHWYRGDVSRNGGVGELRVGRREEMLDIANYGHTFRNAASRTNFSSYTRSRSNSRGRDLADPRGRQRAESVGATPRQSLYLDEDEHVQDSMVLDERPLTDAESDDYGEADYDGYSERDVMPHPNGNVSSPSLNMSGTTINVDTARHRQGQTSISRIPTPSSSRHILSPPRTPTPTSKPMRNGSEPGSSHSTPRSGQRVPRSQSQPLPQSQQNAKRRAKSPATASPASAAKKTKTPTKPPSAMQRKTPRKEESRRSIGQYPTPDGDDVVDAIPSWTQPVPSSGNWDDVVLPVVARKKGLDGHYATADGSPKQKPQNEQYEPAPGTFGYDHSKYRPPRAGTRTEEIPMDEFGERRAGDPQGREEAPTSSTEQAPSPTSPTSPQRMHTDVDRARHRPSPPPSPAPFAHYAMSTSSYDNTSPQMAQRPAAPQAAPEQHEPEDDSGGGCCKCVIM</sequence>